<dbReference type="InParanoid" id="M0XPU8"/>
<dbReference type="GeneID" id="123395890"/>
<keyword evidence="3" id="KW-1185">Reference proteome</keyword>
<evidence type="ECO:0000313" key="3">
    <source>
        <dbReference type="Proteomes" id="UP000011116"/>
    </source>
</evidence>
<gene>
    <name evidence="2" type="primary">LOC123395890</name>
</gene>
<accession>M0XPU8</accession>
<dbReference type="SMR" id="M0XPU8"/>
<dbReference type="KEGG" id="hvg:123395890"/>
<feature type="compositionally biased region" description="Low complexity" evidence="1">
    <location>
        <begin position="138"/>
        <end position="158"/>
    </location>
</feature>
<sequence length="209" mass="23020">MGKLVRQCDMEVMKMAMLKHEETFRQQVHELHRLYRIQTQLMGADLSTRRQPRRRGNKQPRRALNLQLPADEYIVGAADEYIVGAVNDEDDDRCGTGAELELTLAVGGRRTGTARKNNVSKRGEAKHNGPGGLSSPFASDYSGGTSLSSSPPSSAEYSEGTVGVALHGYPGVPPCQRAMTFDLGVAEAMKQHQSPWQLVQCQYLSLRMT</sequence>
<dbReference type="PANTHER" id="PTHR33167">
    <property type="entry name" value="TRANSCRIPTION FACTOR, PUTATIVE (DUF863)-RELATED"/>
    <property type="match status" value="1"/>
</dbReference>
<evidence type="ECO:0000313" key="2">
    <source>
        <dbReference type="EnsemblPlants" id="HORVU.MOREX.r3.5HG0439580.1"/>
    </source>
</evidence>
<dbReference type="AlphaFoldDB" id="M0XPU8"/>
<dbReference type="eggNOG" id="ENOG502RZK6">
    <property type="taxonomic scope" value="Eukaryota"/>
</dbReference>
<dbReference type="OrthoDB" id="666348at2759"/>
<dbReference type="Gramene" id="HORVU.MOREX.r3.5HG0439580.1">
    <property type="protein sequence ID" value="HORVU.MOREX.r3.5HG0439580.1"/>
    <property type="gene ID" value="HORVU.MOREX.r3.5HG0439580"/>
</dbReference>
<dbReference type="RefSeq" id="XP_044946853.1">
    <property type="nucleotide sequence ID" value="XM_045090918.1"/>
</dbReference>
<dbReference type="PaxDb" id="4513-MLOC_61971.1"/>
<dbReference type="PANTHER" id="PTHR33167:SF26">
    <property type="entry name" value="EXPRESSED PROTEIN"/>
    <property type="match status" value="1"/>
</dbReference>
<dbReference type="RefSeq" id="XP_044946852.1">
    <property type="nucleotide sequence ID" value="XM_045090917.1"/>
</dbReference>
<dbReference type="OMA" id="QAPWLMQ"/>
<proteinExistence type="predicted"/>
<feature type="region of interest" description="Disordered" evidence="1">
    <location>
        <begin position="111"/>
        <end position="158"/>
    </location>
</feature>
<dbReference type="Proteomes" id="UP000011116">
    <property type="component" value="Chromosome 5H"/>
</dbReference>
<name>M0XPU8_HORVV</name>
<dbReference type="EnsemblPlants" id="HORVU.MOREX.r3.5HG0439580.1">
    <property type="protein sequence ID" value="HORVU.MOREX.r3.5HG0439580.1"/>
    <property type="gene ID" value="HORVU.MOREX.r3.5HG0439580"/>
</dbReference>
<reference evidence="2" key="3">
    <citation type="submission" date="2022-01" db="UniProtKB">
        <authorList>
            <consortium name="EnsemblPlants"/>
        </authorList>
    </citation>
    <scope>IDENTIFICATION</scope>
    <source>
        <strain evidence="2">subsp. vulgare</strain>
    </source>
</reference>
<organism evidence="2 3">
    <name type="scientific">Hordeum vulgare subsp. vulgare</name>
    <name type="common">Domesticated barley</name>
    <dbReference type="NCBI Taxonomy" id="112509"/>
    <lineage>
        <taxon>Eukaryota</taxon>
        <taxon>Viridiplantae</taxon>
        <taxon>Streptophyta</taxon>
        <taxon>Embryophyta</taxon>
        <taxon>Tracheophyta</taxon>
        <taxon>Spermatophyta</taxon>
        <taxon>Magnoliopsida</taxon>
        <taxon>Liliopsida</taxon>
        <taxon>Poales</taxon>
        <taxon>Poaceae</taxon>
        <taxon>BOP clade</taxon>
        <taxon>Pooideae</taxon>
        <taxon>Triticodae</taxon>
        <taxon>Triticeae</taxon>
        <taxon>Hordeinae</taxon>
        <taxon>Hordeum</taxon>
    </lineage>
</organism>
<protein>
    <submittedName>
        <fullName evidence="2">Uncharacterized protein</fullName>
    </submittedName>
</protein>
<dbReference type="Gramene" id="HORVU.MOREX.r2.5HG0363860.1">
    <property type="protein sequence ID" value="HORVU.MOREX.r2.5HG0363860.1"/>
    <property type="gene ID" value="HORVU.MOREX.r2.5HG0363860"/>
</dbReference>
<dbReference type="STRING" id="112509.M0XPU8"/>
<reference evidence="3" key="1">
    <citation type="journal article" date="2012" name="Nature">
        <title>A physical, genetic and functional sequence assembly of the barley genome.</title>
        <authorList>
            <consortium name="The International Barley Genome Sequencing Consortium"/>
            <person name="Mayer K.F."/>
            <person name="Waugh R."/>
            <person name="Brown J.W."/>
            <person name="Schulman A."/>
            <person name="Langridge P."/>
            <person name="Platzer M."/>
            <person name="Fincher G.B."/>
            <person name="Muehlbauer G.J."/>
            <person name="Sato K."/>
            <person name="Close T.J."/>
            <person name="Wise R.P."/>
            <person name="Stein N."/>
        </authorList>
    </citation>
    <scope>NUCLEOTIDE SEQUENCE [LARGE SCALE GENOMIC DNA]</scope>
    <source>
        <strain evidence="3">cv. Morex</strain>
    </source>
</reference>
<reference evidence="2" key="2">
    <citation type="submission" date="2020-10" db="EMBL/GenBank/DDBJ databases">
        <authorList>
            <person name="Scholz U."/>
            <person name="Mascher M."/>
            <person name="Fiebig A."/>
        </authorList>
    </citation>
    <scope>NUCLEOTIDE SEQUENCE [LARGE SCALE GENOMIC DNA]</scope>
    <source>
        <strain evidence="2">cv. Morex</strain>
    </source>
</reference>
<evidence type="ECO:0000256" key="1">
    <source>
        <dbReference type="SAM" id="MobiDB-lite"/>
    </source>
</evidence>